<dbReference type="EMBL" id="WJBH02000002">
    <property type="protein sequence ID" value="KAI9563409.1"/>
    <property type="molecule type" value="Genomic_DNA"/>
</dbReference>
<evidence type="ECO:0000256" key="1">
    <source>
        <dbReference type="SAM" id="SignalP"/>
    </source>
</evidence>
<dbReference type="Proteomes" id="UP000820818">
    <property type="component" value="Linkage Group LG2"/>
</dbReference>
<keyword evidence="3" id="KW-1185">Reference proteome</keyword>
<proteinExistence type="predicted"/>
<evidence type="ECO:0000313" key="2">
    <source>
        <dbReference type="EMBL" id="KAI9563409.1"/>
    </source>
</evidence>
<feature type="chain" id="PRO_5041981221" description="CUB domain-containing protein" evidence="1">
    <location>
        <begin position="20"/>
        <end position="814"/>
    </location>
</feature>
<protein>
    <recommendedName>
        <fullName evidence="4">CUB domain-containing protein</fullName>
    </recommendedName>
</protein>
<sequence>MPPFMQIGFLFLVFGWSACFQVARLDAAAPMGHLANGYNLSGDRGESVLYSVDNEASAQRGRLIANALNVPRFKQCRDREARTENGTITPYSIARGEWRSCSFKIMAADGQRMHLSCSVVQLTHILSVPPSSLRLKGVVGVDVNPPSVNKTYTSIGKQVVLFSQLGDRDWFECSWTARTAITTRQEPVPSFQTCRDKNSTAGSGVIQPFVNSTDECVFSITAPSGQRIEIACSIVNFTYFDSWLRLESIVDIAVWIPATKRVYITVGNQIKLYARLRQSEWFDCKWTTVDSVVGQPRYCHFSIIAPIGYQFEISCPALNLTSVASYMRLEFIAQTNVSRPERNKVYTSIDESLRLESRVDNSDWFQCNWITIPKKTTQPTTMTMTTPTTTSQQPVPTYYMCRENYAAAANGIIRPLDNYTAIFGDGRYCNFRISAPVDQFVQISCSIVNTSTSLSLQVLNVLDVEAIPPILNRVYSSKTYYVDVYSRLRKPDWFSCRWTTIPAPPSTMTDYKFCRHGMATTTNGTLRLIDGMAAEEWRFCFFYILAPVDHQIQFSCSAVQLTANTSIFSLDSTALIGDRIDCNWTSIPAVPELTSQFKLCRHGEATSSSGTIQPLGNTTRVGQMMECMFSVIAPMDEGVQMVCSDVSLMSSTSYLGLKETVDVNVYKAVNNRVYTSGANMLHLFSRISIFDWFDCKWTTIASLPANATDFKLCRDKETRTYSNGTIQPFDGVLEESRECWFNIIAPSNRKEIQISCQFVNLTSTTSYLKISGIKEYVVSSPLLNKIYISDVNKQISVRARLSQRDWFVCNWVSV</sequence>
<reference evidence="2 3" key="1">
    <citation type="submission" date="2022-05" db="EMBL/GenBank/DDBJ databases">
        <title>A multi-omics perspective on studying reproductive biology in Daphnia sinensis.</title>
        <authorList>
            <person name="Jia J."/>
        </authorList>
    </citation>
    <scope>NUCLEOTIDE SEQUENCE [LARGE SCALE GENOMIC DNA]</scope>
    <source>
        <strain evidence="2 3">WSL</strain>
    </source>
</reference>
<accession>A0AAD5L197</accession>
<organism evidence="2 3">
    <name type="scientific">Daphnia sinensis</name>
    <dbReference type="NCBI Taxonomy" id="1820382"/>
    <lineage>
        <taxon>Eukaryota</taxon>
        <taxon>Metazoa</taxon>
        <taxon>Ecdysozoa</taxon>
        <taxon>Arthropoda</taxon>
        <taxon>Crustacea</taxon>
        <taxon>Branchiopoda</taxon>
        <taxon>Diplostraca</taxon>
        <taxon>Cladocera</taxon>
        <taxon>Anomopoda</taxon>
        <taxon>Daphniidae</taxon>
        <taxon>Daphnia</taxon>
        <taxon>Daphnia similis group</taxon>
    </lineage>
</organism>
<name>A0AAD5L197_9CRUS</name>
<dbReference type="AlphaFoldDB" id="A0AAD5L197"/>
<evidence type="ECO:0008006" key="4">
    <source>
        <dbReference type="Google" id="ProtNLM"/>
    </source>
</evidence>
<gene>
    <name evidence="2" type="ORF">GHT06_010872</name>
</gene>
<keyword evidence="1" id="KW-0732">Signal</keyword>
<comment type="caution">
    <text evidence="2">The sequence shown here is derived from an EMBL/GenBank/DDBJ whole genome shotgun (WGS) entry which is preliminary data.</text>
</comment>
<evidence type="ECO:0000313" key="3">
    <source>
        <dbReference type="Proteomes" id="UP000820818"/>
    </source>
</evidence>
<feature type="signal peptide" evidence="1">
    <location>
        <begin position="1"/>
        <end position="19"/>
    </location>
</feature>